<keyword evidence="2" id="KW-1185">Reference proteome</keyword>
<accession>A0ABQ7AT29</accession>
<evidence type="ECO:0008006" key="3">
    <source>
        <dbReference type="Google" id="ProtNLM"/>
    </source>
</evidence>
<sequence>MLPPTHQHHMWDAWDMAAEICLSRLPQLVRDPNTEFEPSPFFTDQLTAFEVWLDHGSELKKPPEQLPIVLQELSRELDTNGTRAGMDRVASIGSRTSFVA</sequence>
<gene>
    <name evidence="1" type="ORF">DY000_02059411</name>
</gene>
<organism evidence="1 2">
    <name type="scientific">Brassica cretica</name>
    <name type="common">Mustard</name>
    <dbReference type="NCBI Taxonomy" id="69181"/>
    <lineage>
        <taxon>Eukaryota</taxon>
        <taxon>Viridiplantae</taxon>
        <taxon>Streptophyta</taxon>
        <taxon>Embryophyta</taxon>
        <taxon>Tracheophyta</taxon>
        <taxon>Spermatophyta</taxon>
        <taxon>Magnoliopsida</taxon>
        <taxon>eudicotyledons</taxon>
        <taxon>Gunneridae</taxon>
        <taxon>Pentapetalae</taxon>
        <taxon>rosids</taxon>
        <taxon>malvids</taxon>
        <taxon>Brassicales</taxon>
        <taxon>Brassicaceae</taxon>
        <taxon>Brassiceae</taxon>
        <taxon>Brassica</taxon>
    </lineage>
</organism>
<evidence type="ECO:0000313" key="1">
    <source>
        <dbReference type="EMBL" id="KAF3517289.1"/>
    </source>
</evidence>
<comment type="caution">
    <text evidence="1">The sequence shown here is derived from an EMBL/GenBank/DDBJ whole genome shotgun (WGS) entry which is preliminary data.</text>
</comment>
<protein>
    <recommendedName>
        <fullName evidence="3">GCF C-terminal domain-containing protein</fullName>
    </recommendedName>
</protein>
<proteinExistence type="predicted"/>
<evidence type="ECO:0000313" key="2">
    <source>
        <dbReference type="Proteomes" id="UP000266723"/>
    </source>
</evidence>
<dbReference type="InterPro" id="IPR004083">
    <property type="entry name" value="Raptor"/>
</dbReference>
<reference evidence="1 2" key="1">
    <citation type="journal article" date="2020" name="BMC Genomics">
        <title>Intraspecific diversification of the crop wild relative Brassica cretica Lam. using demographic model selection.</title>
        <authorList>
            <person name="Kioukis A."/>
            <person name="Michalopoulou V.A."/>
            <person name="Briers L."/>
            <person name="Pirintsos S."/>
            <person name="Studholme D.J."/>
            <person name="Pavlidis P."/>
            <person name="Sarris P.F."/>
        </authorList>
    </citation>
    <scope>NUCLEOTIDE SEQUENCE [LARGE SCALE GENOMIC DNA]</scope>
    <source>
        <strain evidence="2">cv. PFS-1207/04</strain>
    </source>
</reference>
<name>A0ABQ7AT29_BRACR</name>
<dbReference type="Proteomes" id="UP000266723">
    <property type="component" value="Unassembled WGS sequence"/>
</dbReference>
<dbReference type="EMBL" id="QGKV02001556">
    <property type="protein sequence ID" value="KAF3517289.1"/>
    <property type="molecule type" value="Genomic_DNA"/>
</dbReference>
<dbReference type="PANTHER" id="PTHR12848">
    <property type="entry name" value="REGULATORY-ASSOCIATED PROTEIN OF MTOR"/>
    <property type="match status" value="1"/>
</dbReference>
<dbReference type="PANTHER" id="PTHR12848:SF18">
    <property type="entry name" value="RAPTOR N-TERMINAL CASPASE-LIKE DOMAIN-CONTAINING PROTEIN"/>
    <property type="match status" value="1"/>
</dbReference>